<evidence type="ECO:0008006" key="3">
    <source>
        <dbReference type="Google" id="ProtNLM"/>
    </source>
</evidence>
<dbReference type="RefSeq" id="WP_123520973.1">
    <property type="nucleotide sequence ID" value="NZ_JBHLWF010000013.1"/>
</dbReference>
<reference evidence="1 2" key="1">
    <citation type="submission" date="2019-03" db="EMBL/GenBank/DDBJ databases">
        <title>Genomic Encyclopedia of Type Strains, Phase IV (KMG-IV): sequencing the most valuable type-strain genomes for metagenomic binning, comparative biology and taxonomic classification.</title>
        <authorList>
            <person name="Goeker M."/>
        </authorList>
    </citation>
    <scope>NUCLEOTIDE SEQUENCE [LARGE SCALE GENOMIC DNA]</scope>
    <source>
        <strain evidence="1 2">DSM 21944</strain>
    </source>
</reference>
<comment type="caution">
    <text evidence="1">The sequence shown here is derived from an EMBL/GenBank/DDBJ whole genome shotgun (WGS) entry which is preliminary data.</text>
</comment>
<dbReference type="OrthoDB" id="5965919at2"/>
<dbReference type="EMBL" id="SMAF01000002">
    <property type="protein sequence ID" value="TCT00662.1"/>
    <property type="molecule type" value="Genomic_DNA"/>
</dbReference>
<keyword evidence="2" id="KW-1185">Reference proteome</keyword>
<protein>
    <recommendedName>
        <fullName evidence="3">Tir chaperone family protein CesT</fullName>
    </recommendedName>
</protein>
<gene>
    <name evidence="1" type="ORF">EDC25_10226</name>
</gene>
<dbReference type="AlphaFoldDB" id="A0A4R3LK54"/>
<evidence type="ECO:0000313" key="2">
    <source>
        <dbReference type="Proteomes" id="UP000294599"/>
    </source>
</evidence>
<sequence length="136" mass="15132">MKTFEDIRAHCQSRWSLKDDDPYLISFDLPVADGVRSQSLFLSELEIEDGRRCVRVSAPVAPLAGADPLRALRFNWEQRVGYLAANDLDGVAYLQLCENRPYNALDAGELDRVITELGALADRIAQVIAARLAEAQ</sequence>
<evidence type="ECO:0000313" key="1">
    <source>
        <dbReference type="EMBL" id="TCT00662.1"/>
    </source>
</evidence>
<accession>A0A4R3LK54</accession>
<name>A0A4R3LK54_9GAMM</name>
<organism evidence="1 2">
    <name type="scientific">Pseudofulvimonas gallinarii</name>
    <dbReference type="NCBI Taxonomy" id="634155"/>
    <lineage>
        <taxon>Bacteria</taxon>
        <taxon>Pseudomonadati</taxon>
        <taxon>Pseudomonadota</taxon>
        <taxon>Gammaproteobacteria</taxon>
        <taxon>Lysobacterales</taxon>
        <taxon>Rhodanobacteraceae</taxon>
        <taxon>Pseudofulvimonas</taxon>
    </lineage>
</organism>
<dbReference type="Gene3D" id="3.30.1460.10">
    <property type="match status" value="1"/>
</dbReference>
<dbReference type="Proteomes" id="UP000294599">
    <property type="component" value="Unassembled WGS sequence"/>
</dbReference>
<proteinExistence type="predicted"/>
<dbReference type="SUPFAM" id="SSF69635">
    <property type="entry name" value="Type III secretory system chaperone-like"/>
    <property type="match status" value="1"/>
</dbReference>